<organism evidence="2 3">
    <name type="scientific">Aspergillus brasiliensis (strain CBS 101740 / IMI 381727 / IBT 21946)</name>
    <dbReference type="NCBI Taxonomy" id="767769"/>
    <lineage>
        <taxon>Eukaryota</taxon>
        <taxon>Fungi</taxon>
        <taxon>Dikarya</taxon>
        <taxon>Ascomycota</taxon>
        <taxon>Pezizomycotina</taxon>
        <taxon>Eurotiomycetes</taxon>
        <taxon>Eurotiomycetidae</taxon>
        <taxon>Eurotiales</taxon>
        <taxon>Aspergillaceae</taxon>
        <taxon>Aspergillus</taxon>
        <taxon>Aspergillus subgen. Circumdati</taxon>
    </lineage>
</organism>
<accession>A0A1L9UYR3</accession>
<feature type="compositionally biased region" description="Basic residues" evidence="1">
    <location>
        <begin position="16"/>
        <end position="26"/>
    </location>
</feature>
<dbReference type="GeneID" id="93574547"/>
<feature type="compositionally biased region" description="Low complexity" evidence="1">
    <location>
        <begin position="36"/>
        <end position="52"/>
    </location>
</feature>
<evidence type="ECO:0000313" key="2">
    <source>
        <dbReference type="EMBL" id="OJJ76854.1"/>
    </source>
</evidence>
<dbReference type="VEuPathDB" id="FungiDB:ASPBRDRAFT_24568"/>
<dbReference type="AlphaFoldDB" id="A0A1L9UYR3"/>
<gene>
    <name evidence="2" type="ORF">ASPBRDRAFT_24568</name>
</gene>
<name>A0A1L9UYR3_ASPBC</name>
<dbReference type="OMA" id="DSPPWWW"/>
<proteinExistence type="predicted"/>
<evidence type="ECO:0000256" key="1">
    <source>
        <dbReference type="SAM" id="MobiDB-lite"/>
    </source>
</evidence>
<keyword evidence="3" id="KW-1185">Reference proteome</keyword>
<dbReference type="OrthoDB" id="4473650at2759"/>
<feature type="region of interest" description="Disordered" evidence="1">
    <location>
        <begin position="1"/>
        <end position="56"/>
    </location>
</feature>
<sequence length="121" mass="13785">MSSFWNPNNNPTSSSNHRRRRIKGKQRANAMPLFVSSTSGARSQRSATSSSTRYDDEDLVLVRRKGSAPWWWLLWTKGTVGVTVMKTEPETRRQRGNRVLEPLVEGKVASLFPPRLVDVEE</sequence>
<dbReference type="Proteomes" id="UP000184499">
    <property type="component" value="Unassembled WGS sequence"/>
</dbReference>
<reference evidence="3" key="1">
    <citation type="journal article" date="2017" name="Genome Biol.">
        <title>Comparative genomics reveals high biological diversity and specific adaptations in the industrially and medically important fungal genus Aspergillus.</title>
        <authorList>
            <person name="de Vries R.P."/>
            <person name="Riley R."/>
            <person name="Wiebenga A."/>
            <person name="Aguilar-Osorio G."/>
            <person name="Amillis S."/>
            <person name="Uchima C.A."/>
            <person name="Anderluh G."/>
            <person name="Asadollahi M."/>
            <person name="Askin M."/>
            <person name="Barry K."/>
            <person name="Battaglia E."/>
            <person name="Bayram O."/>
            <person name="Benocci T."/>
            <person name="Braus-Stromeyer S.A."/>
            <person name="Caldana C."/>
            <person name="Canovas D."/>
            <person name="Cerqueira G.C."/>
            <person name="Chen F."/>
            <person name="Chen W."/>
            <person name="Choi C."/>
            <person name="Clum A."/>
            <person name="Dos Santos R.A."/>
            <person name="Damasio A.R."/>
            <person name="Diallinas G."/>
            <person name="Emri T."/>
            <person name="Fekete E."/>
            <person name="Flipphi M."/>
            <person name="Freyberg S."/>
            <person name="Gallo A."/>
            <person name="Gournas C."/>
            <person name="Habgood R."/>
            <person name="Hainaut M."/>
            <person name="Harispe M.L."/>
            <person name="Henrissat B."/>
            <person name="Hilden K.S."/>
            <person name="Hope R."/>
            <person name="Hossain A."/>
            <person name="Karabika E."/>
            <person name="Karaffa L."/>
            <person name="Karanyi Z."/>
            <person name="Krasevec N."/>
            <person name="Kuo A."/>
            <person name="Kusch H."/>
            <person name="LaButti K."/>
            <person name="Lagendijk E.L."/>
            <person name="Lapidus A."/>
            <person name="Levasseur A."/>
            <person name="Lindquist E."/>
            <person name="Lipzen A."/>
            <person name="Logrieco A.F."/>
            <person name="MacCabe A."/>
            <person name="Maekelae M.R."/>
            <person name="Malavazi I."/>
            <person name="Melin P."/>
            <person name="Meyer V."/>
            <person name="Mielnichuk N."/>
            <person name="Miskei M."/>
            <person name="Molnar A.P."/>
            <person name="Mule G."/>
            <person name="Ngan C.Y."/>
            <person name="Orejas M."/>
            <person name="Orosz E."/>
            <person name="Ouedraogo J.P."/>
            <person name="Overkamp K.M."/>
            <person name="Park H.-S."/>
            <person name="Perrone G."/>
            <person name="Piumi F."/>
            <person name="Punt P.J."/>
            <person name="Ram A.F."/>
            <person name="Ramon A."/>
            <person name="Rauscher S."/>
            <person name="Record E."/>
            <person name="Riano-Pachon D.M."/>
            <person name="Robert V."/>
            <person name="Roehrig J."/>
            <person name="Ruller R."/>
            <person name="Salamov A."/>
            <person name="Salih N.S."/>
            <person name="Samson R.A."/>
            <person name="Sandor E."/>
            <person name="Sanguinetti M."/>
            <person name="Schuetze T."/>
            <person name="Sepcic K."/>
            <person name="Shelest E."/>
            <person name="Sherlock G."/>
            <person name="Sophianopoulou V."/>
            <person name="Squina F.M."/>
            <person name="Sun H."/>
            <person name="Susca A."/>
            <person name="Todd R.B."/>
            <person name="Tsang A."/>
            <person name="Unkles S.E."/>
            <person name="van de Wiele N."/>
            <person name="van Rossen-Uffink D."/>
            <person name="Oliveira J.V."/>
            <person name="Vesth T.C."/>
            <person name="Visser J."/>
            <person name="Yu J.-H."/>
            <person name="Zhou M."/>
            <person name="Andersen M.R."/>
            <person name="Archer D.B."/>
            <person name="Baker S.E."/>
            <person name="Benoit I."/>
            <person name="Brakhage A.A."/>
            <person name="Braus G.H."/>
            <person name="Fischer R."/>
            <person name="Frisvad J.C."/>
            <person name="Goldman G.H."/>
            <person name="Houbraken J."/>
            <person name="Oakley B."/>
            <person name="Pocsi I."/>
            <person name="Scazzocchio C."/>
            <person name="Seiboth B."/>
            <person name="vanKuyk P.A."/>
            <person name="Wortman J."/>
            <person name="Dyer P.S."/>
            <person name="Grigoriev I.V."/>
        </authorList>
    </citation>
    <scope>NUCLEOTIDE SEQUENCE [LARGE SCALE GENOMIC DNA]</scope>
    <source>
        <strain evidence="3">CBS 101740 / IMI 381727 / IBT 21946</strain>
    </source>
</reference>
<dbReference type="RefSeq" id="XP_067484101.1">
    <property type="nucleotide sequence ID" value="XM_067622059.1"/>
</dbReference>
<dbReference type="EMBL" id="KV878679">
    <property type="protein sequence ID" value="OJJ76854.1"/>
    <property type="molecule type" value="Genomic_DNA"/>
</dbReference>
<feature type="compositionally biased region" description="Low complexity" evidence="1">
    <location>
        <begin position="1"/>
        <end position="15"/>
    </location>
</feature>
<protein>
    <submittedName>
        <fullName evidence="2">Uncharacterized protein</fullName>
    </submittedName>
</protein>
<evidence type="ECO:0000313" key="3">
    <source>
        <dbReference type="Proteomes" id="UP000184499"/>
    </source>
</evidence>